<keyword evidence="5" id="KW-0326">Glycosidase</keyword>
<protein>
    <recommendedName>
        <fullName evidence="5">Beta-amylase</fullName>
        <ecNumber evidence="5">3.2.1.2</ecNumber>
    </recommendedName>
</protein>
<dbReference type="PANTHER" id="PTHR31352:SF3">
    <property type="entry name" value="INACTIVE BETA-AMYLASE 9"/>
    <property type="match status" value="1"/>
</dbReference>
<evidence type="ECO:0000313" key="7">
    <source>
        <dbReference type="Proteomes" id="UP001085076"/>
    </source>
</evidence>
<dbReference type="PRINTS" id="PR00750">
    <property type="entry name" value="BETAAMYLASE"/>
</dbReference>
<feature type="active site" description="Proton acceptor" evidence="4">
    <location>
        <position position="439"/>
    </location>
</feature>
<dbReference type="GO" id="GO:0000272">
    <property type="term" value="P:polysaccharide catabolic process"/>
    <property type="evidence" value="ECO:0007669"/>
    <property type="project" value="UniProtKB-KW"/>
</dbReference>
<evidence type="ECO:0000256" key="2">
    <source>
        <dbReference type="ARBA" id="ARBA00023277"/>
    </source>
</evidence>
<dbReference type="InterPro" id="IPR017853">
    <property type="entry name" value="GH"/>
</dbReference>
<gene>
    <name evidence="6" type="ORF">J5N97_013145</name>
</gene>
<dbReference type="SUPFAM" id="SSF51445">
    <property type="entry name" value="(Trans)glycosidases"/>
    <property type="match status" value="1"/>
</dbReference>
<dbReference type="Proteomes" id="UP001085076">
    <property type="component" value="Miscellaneous, Linkage group lg03"/>
</dbReference>
<reference evidence="6" key="1">
    <citation type="submission" date="2021-03" db="EMBL/GenBank/DDBJ databases">
        <authorList>
            <person name="Li Z."/>
            <person name="Yang C."/>
        </authorList>
    </citation>
    <scope>NUCLEOTIDE SEQUENCE</scope>
    <source>
        <strain evidence="6">Dzin_1.0</strain>
        <tissue evidence="6">Leaf</tissue>
    </source>
</reference>
<dbReference type="OrthoDB" id="1660156at2759"/>
<keyword evidence="2 5" id="KW-0119">Carbohydrate metabolism</keyword>
<comment type="catalytic activity">
    <reaction evidence="5">
        <text>Hydrolysis of (1-&gt;4)-alpha-D-glucosidic linkages in polysaccharides so as to remove successive maltose units from the non-reducing ends of the chains.</text>
        <dbReference type="EC" id="3.2.1.2"/>
    </reaction>
</comment>
<sequence length="533" mass="58097">MEISMMNRQAGVVKPDLFPFRTVSGSHKSTRLLSGSTRVQFHTTIDKRRVGGVKAVRSEIAVDEKQSQQSISKPKRTEPVRLFVGLPLDSVSECSVVNHSKAIAAGLRALKLLGADGVELPVFWGVVQPESLDRFDWTGYLTLAHMVRDAGLLLRVSLHPYAHTFPGFPIPQWLESVSDSDPDLLFTDRSGRRRHGCLSFSVDELPVLSGKTPLQALETFFASFRDSFADLFGSVITDVMVGLGPDGELRYPSIPSVASRTQVSAVGEFQCYDKYMLANLKHQAENTGNPLWGLAGPHDAPGYNETPNSDGFFKDHGGSWEAPYGQFFLSWYSNLLLGHGDRVLSIASKVFDDLPVRLSGKVALVHAWHRTRARAAELTAGYCDYDAVAQVFARNSCGVVVPGMELLDGEQRDACSSPESVMAEIMAACERHGVPVTGENSSAAAAAATGFRRINKCLLSSSAVETFTYQRMGAEFFSPEHWPLFTAFVRGMTELELTGDDVVSGKETLALPMNAAAAPATSVGRNDREMQTV</sequence>
<keyword evidence="7" id="KW-1185">Reference proteome</keyword>
<dbReference type="EC" id="3.2.1.2" evidence="5"/>
<proteinExistence type="inferred from homology"/>
<reference evidence="6" key="2">
    <citation type="journal article" date="2022" name="Hortic Res">
        <title>The genome of Dioscorea zingiberensis sheds light on the biosynthesis, origin and evolution of the medicinally important diosgenin saponins.</title>
        <authorList>
            <person name="Li Y."/>
            <person name="Tan C."/>
            <person name="Li Z."/>
            <person name="Guo J."/>
            <person name="Li S."/>
            <person name="Chen X."/>
            <person name="Wang C."/>
            <person name="Dai X."/>
            <person name="Yang H."/>
            <person name="Song W."/>
            <person name="Hou L."/>
            <person name="Xu J."/>
            <person name="Tong Z."/>
            <person name="Xu A."/>
            <person name="Yuan X."/>
            <person name="Wang W."/>
            <person name="Yang Q."/>
            <person name="Chen L."/>
            <person name="Sun Z."/>
            <person name="Wang K."/>
            <person name="Pan B."/>
            <person name="Chen J."/>
            <person name="Bao Y."/>
            <person name="Liu F."/>
            <person name="Qi X."/>
            <person name="Gang D.R."/>
            <person name="Wen J."/>
            <person name="Li J."/>
        </authorList>
    </citation>
    <scope>NUCLEOTIDE SEQUENCE</scope>
    <source>
        <strain evidence="6">Dzin_1.0</strain>
    </source>
</reference>
<dbReference type="GO" id="GO:0016161">
    <property type="term" value="F:beta-amylase activity"/>
    <property type="evidence" value="ECO:0007669"/>
    <property type="project" value="UniProtKB-EC"/>
</dbReference>
<keyword evidence="3 5" id="KW-0624">Polysaccharide degradation</keyword>
<organism evidence="6 7">
    <name type="scientific">Dioscorea zingiberensis</name>
    <dbReference type="NCBI Taxonomy" id="325984"/>
    <lineage>
        <taxon>Eukaryota</taxon>
        <taxon>Viridiplantae</taxon>
        <taxon>Streptophyta</taxon>
        <taxon>Embryophyta</taxon>
        <taxon>Tracheophyta</taxon>
        <taxon>Spermatophyta</taxon>
        <taxon>Magnoliopsida</taxon>
        <taxon>Liliopsida</taxon>
        <taxon>Dioscoreales</taxon>
        <taxon>Dioscoreaceae</taxon>
        <taxon>Dioscorea</taxon>
    </lineage>
</organism>
<comment type="similarity">
    <text evidence="1 5">Belongs to the glycosyl hydrolase 14 family.</text>
</comment>
<accession>A0A9D5HID4</accession>
<name>A0A9D5HID4_9LILI</name>
<dbReference type="PANTHER" id="PTHR31352">
    <property type="entry name" value="BETA-AMYLASE 1, CHLOROPLASTIC"/>
    <property type="match status" value="1"/>
</dbReference>
<comment type="caution">
    <text evidence="6">The sequence shown here is derived from an EMBL/GenBank/DDBJ whole genome shotgun (WGS) entry which is preliminary data.</text>
</comment>
<evidence type="ECO:0000256" key="4">
    <source>
        <dbReference type="PIRSR" id="PIRSR601554-1"/>
    </source>
</evidence>
<dbReference type="InterPro" id="IPR001554">
    <property type="entry name" value="Glyco_hydro_14"/>
</dbReference>
<dbReference type="AlphaFoldDB" id="A0A9D5HID4"/>
<dbReference type="Gene3D" id="3.20.20.80">
    <property type="entry name" value="Glycosidases"/>
    <property type="match status" value="1"/>
</dbReference>
<evidence type="ECO:0000256" key="5">
    <source>
        <dbReference type="RuleBase" id="RU000509"/>
    </source>
</evidence>
<dbReference type="Pfam" id="PF01373">
    <property type="entry name" value="Glyco_hydro_14"/>
    <property type="match status" value="1"/>
</dbReference>
<evidence type="ECO:0000256" key="1">
    <source>
        <dbReference type="ARBA" id="ARBA00005652"/>
    </source>
</evidence>
<keyword evidence="5" id="KW-0378">Hydrolase</keyword>
<evidence type="ECO:0000313" key="6">
    <source>
        <dbReference type="EMBL" id="KAJ0977671.1"/>
    </source>
</evidence>
<evidence type="ECO:0000256" key="3">
    <source>
        <dbReference type="ARBA" id="ARBA00023326"/>
    </source>
</evidence>
<feature type="active site" description="Proton donor" evidence="4">
    <location>
        <position position="248"/>
    </location>
</feature>
<dbReference type="EMBL" id="JAGGNH010000003">
    <property type="protein sequence ID" value="KAJ0977671.1"/>
    <property type="molecule type" value="Genomic_DNA"/>
</dbReference>